<feature type="transmembrane region" description="Helical" evidence="6">
    <location>
        <begin position="295"/>
        <end position="311"/>
    </location>
</feature>
<comment type="caution">
    <text evidence="8">The sequence shown here is derived from an EMBL/GenBank/DDBJ whole genome shotgun (WGS) entry which is preliminary data.</text>
</comment>
<evidence type="ECO:0000256" key="3">
    <source>
        <dbReference type="ARBA" id="ARBA00022692"/>
    </source>
</evidence>
<keyword evidence="2" id="KW-1003">Cell membrane</keyword>
<dbReference type="GO" id="GO:0022857">
    <property type="term" value="F:transmembrane transporter activity"/>
    <property type="evidence" value="ECO:0007669"/>
    <property type="project" value="InterPro"/>
</dbReference>
<evidence type="ECO:0000313" key="9">
    <source>
        <dbReference type="Proteomes" id="UP000522365"/>
    </source>
</evidence>
<protein>
    <submittedName>
        <fullName evidence="8">MFS family permease</fullName>
    </submittedName>
</protein>
<evidence type="ECO:0000256" key="6">
    <source>
        <dbReference type="SAM" id="Phobius"/>
    </source>
</evidence>
<evidence type="ECO:0000256" key="5">
    <source>
        <dbReference type="ARBA" id="ARBA00023136"/>
    </source>
</evidence>
<reference evidence="8 9" key="1">
    <citation type="submission" date="2020-07" db="EMBL/GenBank/DDBJ databases">
        <title>Genomic Encyclopedia of Type Strains, Phase IV (KMG-V): Genome sequencing to study the core and pangenomes of soil and plant-associated prokaryotes.</title>
        <authorList>
            <person name="Whitman W."/>
        </authorList>
    </citation>
    <scope>NUCLEOTIDE SEQUENCE [LARGE SCALE GENOMIC DNA]</scope>
    <source>
        <strain evidence="8 9">S1</strain>
    </source>
</reference>
<feature type="domain" description="Major facilitator superfamily (MFS) profile" evidence="7">
    <location>
        <begin position="188"/>
        <end position="409"/>
    </location>
</feature>
<dbReference type="RefSeq" id="WP_181504516.1">
    <property type="nucleotide sequence ID" value="NZ_JACDUK010000003.1"/>
</dbReference>
<dbReference type="AlphaFoldDB" id="A0A7J9P226"/>
<dbReference type="InterPro" id="IPR052425">
    <property type="entry name" value="Uncharacterized_MFS-type"/>
</dbReference>
<dbReference type="SUPFAM" id="SSF103473">
    <property type="entry name" value="MFS general substrate transporter"/>
    <property type="match status" value="1"/>
</dbReference>
<name>A0A7J9P226_METMI</name>
<feature type="transmembrane region" description="Helical" evidence="6">
    <location>
        <begin position="184"/>
        <end position="203"/>
    </location>
</feature>
<proteinExistence type="predicted"/>
<dbReference type="PROSITE" id="PS50850">
    <property type="entry name" value="MFS"/>
    <property type="match status" value="1"/>
</dbReference>
<gene>
    <name evidence="8" type="ORF">HNP89_001511</name>
</gene>
<feature type="transmembrane region" description="Helical" evidence="6">
    <location>
        <begin position="383"/>
        <end position="404"/>
    </location>
</feature>
<accession>A0A7J9P226</accession>
<feature type="transmembrane region" description="Helical" evidence="6">
    <location>
        <begin position="48"/>
        <end position="69"/>
    </location>
</feature>
<feature type="transmembrane region" description="Helical" evidence="6">
    <location>
        <begin position="153"/>
        <end position="172"/>
    </location>
</feature>
<dbReference type="CDD" id="cd17370">
    <property type="entry name" value="MFS_MJ1317_like"/>
    <property type="match status" value="1"/>
</dbReference>
<feature type="transmembrane region" description="Helical" evidence="6">
    <location>
        <begin position="317"/>
        <end position="335"/>
    </location>
</feature>
<keyword evidence="4 6" id="KW-1133">Transmembrane helix</keyword>
<dbReference type="Proteomes" id="UP000522365">
    <property type="component" value="Unassembled WGS sequence"/>
</dbReference>
<dbReference type="InterPro" id="IPR036259">
    <property type="entry name" value="MFS_trans_sf"/>
</dbReference>
<evidence type="ECO:0000313" key="8">
    <source>
        <dbReference type="EMBL" id="MBA2853535.1"/>
    </source>
</evidence>
<keyword evidence="5 6" id="KW-0472">Membrane</keyword>
<feature type="transmembrane region" description="Helical" evidence="6">
    <location>
        <begin position="16"/>
        <end position="36"/>
    </location>
</feature>
<dbReference type="PANTHER" id="PTHR42688:SF1">
    <property type="entry name" value="BLR5212 PROTEIN"/>
    <property type="match status" value="1"/>
</dbReference>
<feature type="transmembrane region" description="Helical" evidence="6">
    <location>
        <begin position="356"/>
        <end position="377"/>
    </location>
</feature>
<keyword evidence="3 6" id="KW-0812">Transmembrane</keyword>
<dbReference type="InterPro" id="IPR020846">
    <property type="entry name" value="MFS_dom"/>
</dbReference>
<evidence type="ECO:0000259" key="7">
    <source>
        <dbReference type="PROSITE" id="PS50850"/>
    </source>
</evidence>
<organism evidence="8 9">
    <name type="scientific">Methanococcus maripaludis</name>
    <name type="common">Methanococcus deltae</name>
    <dbReference type="NCBI Taxonomy" id="39152"/>
    <lineage>
        <taxon>Archaea</taxon>
        <taxon>Methanobacteriati</taxon>
        <taxon>Methanobacteriota</taxon>
        <taxon>Methanomada group</taxon>
        <taxon>Methanococci</taxon>
        <taxon>Methanococcales</taxon>
        <taxon>Methanococcaceae</taxon>
        <taxon>Methanococcus</taxon>
    </lineage>
</organism>
<comment type="subcellular location">
    <subcellularLocation>
        <location evidence="1">Cell membrane</location>
        <topology evidence="1">Multi-pass membrane protein</topology>
    </subcellularLocation>
</comment>
<evidence type="ECO:0000256" key="1">
    <source>
        <dbReference type="ARBA" id="ARBA00004651"/>
    </source>
</evidence>
<dbReference type="EMBL" id="JACDUK010000003">
    <property type="protein sequence ID" value="MBA2853535.1"/>
    <property type="molecule type" value="Genomic_DNA"/>
</dbReference>
<evidence type="ECO:0000256" key="2">
    <source>
        <dbReference type="ARBA" id="ARBA00022475"/>
    </source>
</evidence>
<sequence length="409" mass="45430">MFNKYFSKLGETQKNAIFLIILFGIISLLGDVIYEGARSVNGPYLETLGASALIVGLVVGFGEFLGYAIRLLSGYFSDKIKAHWFFTIFGYGLLISVPLLALSNYWQFAAIFIVLERIGKGLRSPARDTILSYATKQVGTGLGFGIAEFLDQIGAVIGPLVFTFIFISAGSVKTVADYQQGYSYFWMPFVMLMMVLFFAYFKVRSPEEFESLDLKKEGTKKIPKVFWTYSLFTFITTVGFVSFAIIGFHLKVQGILLDAEIPFFYAVAMMIDAIFGLVVGKMYDSFKSKHDNEKAGLLLLGIVPILTAALIPLVFSYNFVTVLIGMLLWGIVMGSHETVMKASIADITSINKRGTAYGIFSVIYGLALFIGAILAGYLYGISIFWMILVLVSIEVLGIPVYFMMKRQIM</sequence>
<dbReference type="PANTHER" id="PTHR42688">
    <property type="entry name" value="CONSERVED PROTEIN"/>
    <property type="match status" value="1"/>
</dbReference>
<feature type="transmembrane region" description="Helical" evidence="6">
    <location>
        <begin position="262"/>
        <end position="283"/>
    </location>
</feature>
<dbReference type="InterPro" id="IPR011701">
    <property type="entry name" value="MFS"/>
</dbReference>
<feature type="transmembrane region" description="Helical" evidence="6">
    <location>
        <begin position="89"/>
        <end position="115"/>
    </location>
</feature>
<dbReference type="Gene3D" id="1.20.1250.20">
    <property type="entry name" value="MFS general substrate transporter like domains"/>
    <property type="match status" value="2"/>
</dbReference>
<evidence type="ECO:0000256" key="4">
    <source>
        <dbReference type="ARBA" id="ARBA00022989"/>
    </source>
</evidence>
<feature type="transmembrane region" description="Helical" evidence="6">
    <location>
        <begin position="224"/>
        <end position="250"/>
    </location>
</feature>
<dbReference type="Pfam" id="PF07690">
    <property type="entry name" value="MFS_1"/>
    <property type="match status" value="1"/>
</dbReference>
<dbReference type="GO" id="GO:0005886">
    <property type="term" value="C:plasma membrane"/>
    <property type="evidence" value="ECO:0007669"/>
    <property type="project" value="UniProtKB-SubCell"/>
</dbReference>